<evidence type="ECO:0000313" key="1">
    <source>
        <dbReference type="EMBL" id="JAD21498.1"/>
    </source>
</evidence>
<name>A0A0A8Y8E7_ARUDO</name>
<proteinExistence type="predicted"/>
<reference evidence="1" key="2">
    <citation type="journal article" date="2015" name="Data Brief">
        <title>Shoot transcriptome of the giant reed, Arundo donax.</title>
        <authorList>
            <person name="Barrero R.A."/>
            <person name="Guerrero F.D."/>
            <person name="Moolhuijzen P."/>
            <person name="Goolsby J.A."/>
            <person name="Tidwell J."/>
            <person name="Bellgard S.E."/>
            <person name="Bellgard M.I."/>
        </authorList>
    </citation>
    <scope>NUCLEOTIDE SEQUENCE</scope>
    <source>
        <tissue evidence="1">Shoot tissue taken approximately 20 cm above the soil surface</tissue>
    </source>
</reference>
<dbReference type="AlphaFoldDB" id="A0A0A8Y8E7"/>
<sequence>MVGKLLHNIRTNRKCLRCSKRRKMKQVTNISVLHT</sequence>
<dbReference type="EMBL" id="GBRH01276397">
    <property type="protein sequence ID" value="JAD21498.1"/>
    <property type="molecule type" value="Transcribed_RNA"/>
</dbReference>
<protein>
    <submittedName>
        <fullName evidence="1">Uncharacterized protein</fullName>
    </submittedName>
</protein>
<accession>A0A0A8Y8E7</accession>
<reference evidence="1" key="1">
    <citation type="submission" date="2014-09" db="EMBL/GenBank/DDBJ databases">
        <authorList>
            <person name="Magalhaes I.L.F."/>
            <person name="Oliveira U."/>
            <person name="Santos F.R."/>
            <person name="Vidigal T.H.D.A."/>
            <person name="Brescovit A.D."/>
            <person name="Santos A.J."/>
        </authorList>
    </citation>
    <scope>NUCLEOTIDE SEQUENCE</scope>
    <source>
        <tissue evidence="1">Shoot tissue taken approximately 20 cm above the soil surface</tissue>
    </source>
</reference>
<organism evidence="1">
    <name type="scientific">Arundo donax</name>
    <name type="common">Giant reed</name>
    <name type="synonym">Donax arundinaceus</name>
    <dbReference type="NCBI Taxonomy" id="35708"/>
    <lineage>
        <taxon>Eukaryota</taxon>
        <taxon>Viridiplantae</taxon>
        <taxon>Streptophyta</taxon>
        <taxon>Embryophyta</taxon>
        <taxon>Tracheophyta</taxon>
        <taxon>Spermatophyta</taxon>
        <taxon>Magnoliopsida</taxon>
        <taxon>Liliopsida</taxon>
        <taxon>Poales</taxon>
        <taxon>Poaceae</taxon>
        <taxon>PACMAD clade</taxon>
        <taxon>Arundinoideae</taxon>
        <taxon>Arundineae</taxon>
        <taxon>Arundo</taxon>
    </lineage>
</organism>